<evidence type="ECO:0000256" key="1">
    <source>
        <dbReference type="SAM" id="SignalP"/>
    </source>
</evidence>
<gene>
    <name evidence="3" type="ORF">HZU75_08865</name>
</gene>
<evidence type="ECO:0000313" key="3">
    <source>
        <dbReference type="EMBL" id="QLI81632.1"/>
    </source>
</evidence>
<feature type="signal peptide" evidence="1">
    <location>
        <begin position="1"/>
        <end position="19"/>
    </location>
</feature>
<feature type="domain" description="Solute-binding protein family 3/N-terminal" evidence="2">
    <location>
        <begin position="23"/>
        <end position="241"/>
    </location>
</feature>
<dbReference type="Gene3D" id="3.40.190.10">
    <property type="entry name" value="Periplasmic binding protein-like II"/>
    <property type="match status" value="2"/>
</dbReference>
<dbReference type="RefSeq" id="WP_180305742.1">
    <property type="nucleotide sequence ID" value="NZ_CP058952.1"/>
</dbReference>
<dbReference type="PANTHER" id="PTHR38834">
    <property type="entry name" value="PERIPLASMIC SUBSTRATE BINDING PROTEIN FAMILY 3"/>
    <property type="match status" value="1"/>
</dbReference>
<dbReference type="SMART" id="SM00062">
    <property type="entry name" value="PBPb"/>
    <property type="match status" value="1"/>
</dbReference>
<keyword evidence="1" id="KW-0732">Signal</keyword>
<dbReference type="Pfam" id="PF00497">
    <property type="entry name" value="SBP_bac_3"/>
    <property type="match status" value="1"/>
</dbReference>
<evidence type="ECO:0000259" key="2">
    <source>
        <dbReference type="SMART" id="SM00062"/>
    </source>
</evidence>
<proteinExistence type="predicted"/>
<dbReference type="Proteomes" id="UP000510822">
    <property type="component" value="Chromosome"/>
</dbReference>
<protein>
    <submittedName>
        <fullName evidence="3">Transporter substrate-binding domain-containing protein</fullName>
    </submittedName>
</protein>
<reference evidence="3 4" key="1">
    <citation type="journal article" date="2016" name="Int. J. Syst. Evol. Microbiol.">
        <title>Chitinibacter fontanus sp. nov., isolated from a spring.</title>
        <authorList>
            <person name="Sheu S.Y."/>
            <person name="Li Y.S."/>
            <person name="Young C.C."/>
            <person name="Chen W.M."/>
        </authorList>
    </citation>
    <scope>NUCLEOTIDE SEQUENCE [LARGE SCALE GENOMIC DNA]</scope>
    <source>
        <strain evidence="3 4">STM-7</strain>
    </source>
</reference>
<dbReference type="KEGG" id="cfon:HZU75_08865"/>
<keyword evidence="4" id="KW-1185">Reference proteome</keyword>
<sequence length="244" mass="26797">MQRFIFALAGLLALPIADAAPEPLIIYASENYRPISWLDEKAQPRGVALEAIDFVAHDTGFTIKAELLPWNRAYKLAQQGRGGVIGISYTPERAELFDFSAAIYDSGISLVTHKSRPIRFHSLSDLSGKKIGALMGVSYGVEVDQAAKNGLFEFVRDTSHVARFKNLLAGRIDGAFIPNAQTILPGILAGDPELQAHADEFVIASRSVAKDPIHVAFRKGALDDASRMRLYQSFAKWAKQREGR</sequence>
<organism evidence="3 4">
    <name type="scientific">Chitinibacter fontanus</name>
    <dbReference type="NCBI Taxonomy" id="1737446"/>
    <lineage>
        <taxon>Bacteria</taxon>
        <taxon>Pseudomonadati</taxon>
        <taxon>Pseudomonadota</taxon>
        <taxon>Betaproteobacteria</taxon>
        <taxon>Neisseriales</taxon>
        <taxon>Chitinibacteraceae</taxon>
        <taxon>Chitinibacter</taxon>
    </lineage>
</organism>
<accession>A0A7D5VA98</accession>
<feature type="chain" id="PRO_5028810201" evidence="1">
    <location>
        <begin position="20"/>
        <end position="244"/>
    </location>
</feature>
<dbReference type="AlphaFoldDB" id="A0A7D5VA98"/>
<evidence type="ECO:0000313" key="4">
    <source>
        <dbReference type="Proteomes" id="UP000510822"/>
    </source>
</evidence>
<dbReference type="InterPro" id="IPR001638">
    <property type="entry name" value="Solute-binding_3/MltF_N"/>
</dbReference>
<dbReference type="PANTHER" id="PTHR38834:SF3">
    <property type="entry name" value="SOLUTE-BINDING PROTEIN FAMILY 3_N-TERMINAL DOMAIN-CONTAINING PROTEIN"/>
    <property type="match status" value="1"/>
</dbReference>
<dbReference type="SUPFAM" id="SSF53850">
    <property type="entry name" value="Periplasmic binding protein-like II"/>
    <property type="match status" value="1"/>
</dbReference>
<dbReference type="EMBL" id="CP058952">
    <property type="protein sequence ID" value="QLI81632.1"/>
    <property type="molecule type" value="Genomic_DNA"/>
</dbReference>
<name>A0A7D5VA98_9NEIS</name>